<protein>
    <recommendedName>
        <fullName evidence="4 9">ATP phosphoribosyltransferase regulatory subunit</fullName>
    </recommendedName>
</protein>
<evidence type="ECO:0000256" key="6">
    <source>
        <dbReference type="ARBA" id="ARBA00022605"/>
    </source>
</evidence>
<evidence type="ECO:0000256" key="10">
    <source>
        <dbReference type="PIRSR" id="PIRSR001549-1"/>
    </source>
</evidence>
<evidence type="ECO:0000256" key="8">
    <source>
        <dbReference type="ARBA" id="ARBA00025246"/>
    </source>
</evidence>
<comment type="similarity">
    <text evidence="3 9">Belongs to the class-II aminoacyl-tRNA synthetase family. HisZ subfamily.</text>
</comment>
<evidence type="ECO:0000256" key="5">
    <source>
        <dbReference type="ARBA" id="ARBA00022490"/>
    </source>
</evidence>
<feature type="binding site" evidence="10">
    <location>
        <position position="121"/>
    </location>
    <ligand>
        <name>L-histidine</name>
        <dbReference type="ChEBI" id="CHEBI:57595"/>
    </ligand>
</feature>
<feature type="binding site" evidence="10">
    <location>
        <begin position="271"/>
        <end position="272"/>
    </location>
    <ligand>
        <name>L-histidine</name>
        <dbReference type="ChEBI" id="CHEBI:57595"/>
    </ligand>
</feature>
<dbReference type="OrthoDB" id="9800814at2"/>
<dbReference type="PANTHER" id="PTHR43707">
    <property type="entry name" value="HISTIDYL-TRNA SYNTHETASE"/>
    <property type="match status" value="1"/>
</dbReference>
<proteinExistence type="inferred from homology"/>
<dbReference type="CDD" id="cd00773">
    <property type="entry name" value="HisRS-like_core"/>
    <property type="match status" value="1"/>
</dbReference>
<dbReference type="UniPathway" id="UPA00031">
    <property type="reaction ID" value="UER00006"/>
</dbReference>
<name>A0A498D7Q8_9BACI</name>
<sequence>MQRYILDNNKNTNVDDFQVRDGLIQKIKSRFHTYGYKQVRTSTFESYDMYSDVAGTVNREEMIKVIDSSGHVLVLRPDVTIPLTRTTALNLSVPNSYQRLFYVLDVFRQSEEQVNQKESTQAGVECFGENSPEVDAELIMLSIHTLKDLGFNNFKIEIGHAGFFKELIKQTKLSHQELDVLLSYVQSKNIAEMTPYLQKLSIDEKVQSAIVSIPLLYGKPDEVIKQAKSIILNKKMEEILQNLTDVFSILQDFGVEDAVNFNFGLINNMDYYSGVIFQGFVDSIGKPVLMGGRYDHLSEQFGHSLPAIGFAFEVDLLIHALIQQGLTTNQSKPIDFTIQYTKQKQKEALHLAYQLRDKGYTVLIDTKAAALNNSGASCVIRYEETQNTVKIDNKEQVFSNSIELLSLIEKGDT</sequence>
<evidence type="ECO:0000256" key="1">
    <source>
        <dbReference type="ARBA" id="ARBA00004496"/>
    </source>
</evidence>
<keyword evidence="5 9" id="KW-0963">Cytoplasm</keyword>
<dbReference type="Gene3D" id="3.30.930.10">
    <property type="entry name" value="Bira Bifunctional Protein, Domain 2"/>
    <property type="match status" value="1"/>
</dbReference>
<dbReference type="SUPFAM" id="SSF55681">
    <property type="entry name" value="Class II aaRS and biotin synthetases"/>
    <property type="match status" value="1"/>
</dbReference>
<evidence type="ECO:0000313" key="13">
    <source>
        <dbReference type="Proteomes" id="UP000270219"/>
    </source>
</evidence>
<dbReference type="Pfam" id="PF13393">
    <property type="entry name" value="tRNA-synt_His"/>
    <property type="match status" value="1"/>
</dbReference>
<dbReference type="HAMAP" id="MF_00125">
    <property type="entry name" value="HisZ"/>
    <property type="match status" value="1"/>
</dbReference>
<dbReference type="InterPro" id="IPR045864">
    <property type="entry name" value="aa-tRNA-synth_II/BPL/LPL"/>
</dbReference>
<dbReference type="GO" id="GO:0004821">
    <property type="term" value="F:histidine-tRNA ligase activity"/>
    <property type="evidence" value="ECO:0007669"/>
    <property type="project" value="TreeGrafter"/>
</dbReference>
<comment type="miscellaneous">
    <text evidence="9">This function is generally fulfilled by the C-terminal part of HisG, which is missing in some bacteria such as this one.</text>
</comment>
<dbReference type="AlphaFoldDB" id="A0A498D7Q8"/>
<evidence type="ECO:0000256" key="4">
    <source>
        <dbReference type="ARBA" id="ARBA00020397"/>
    </source>
</evidence>
<organism evidence="12 13">
    <name type="scientific">Oceanobacillus piezotolerans</name>
    <dbReference type="NCBI Taxonomy" id="2448030"/>
    <lineage>
        <taxon>Bacteria</taxon>
        <taxon>Bacillati</taxon>
        <taxon>Bacillota</taxon>
        <taxon>Bacilli</taxon>
        <taxon>Bacillales</taxon>
        <taxon>Bacillaceae</taxon>
        <taxon>Oceanobacillus</taxon>
    </lineage>
</organism>
<dbReference type="PANTHER" id="PTHR43707:SF6">
    <property type="entry name" value="ATP PHOSPHORIBOSYLTRANSFERASE REGULATORY SUBUNIT"/>
    <property type="match status" value="1"/>
</dbReference>
<comment type="subunit">
    <text evidence="9">Heteromultimer composed of HisG and HisZ subunits.</text>
</comment>
<dbReference type="InterPro" id="IPR004516">
    <property type="entry name" value="HisRS/HisZ"/>
</dbReference>
<comment type="pathway">
    <text evidence="2 9">Amino-acid biosynthesis; L-histidine biosynthesis; L-histidine from 5-phospho-alpha-D-ribose 1-diphosphate: step 1/9.</text>
</comment>
<evidence type="ECO:0000259" key="11">
    <source>
        <dbReference type="Pfam" id="PF13393"/>
    </source>
</evidence>
<feature type="binding site" evidence="10">
    <location>
        <position position="125"/>
    </location>
    <ligand>
        <name>L-histidine</name>
        <dbReference type="ChEBI" id="CHEBI:57595"/>
    </ligand>
</feature>
<dbReference type="InterPro" id="IPR041715">
    <property type="entry name" value="HisRS-like_core"/>
</dbReference>
<dbReference type="GO" id="GO:0005737">
    <property type="term" value="C:cytoplasm"/>
    <property type="evidence" value="ECO:0007669"/>
    <property type="project" value="UniProtKB-SubCell"/>
</dbReference>
<gene>
    <name evidence="9 12" type="primary">hisZ</name>
    <name evidence="12" type="ORF">D8M04_16000</name>
</gene>
<evidence type="ECO:0000256" key="7">
    <source>
        <dbReference type="ARBA" id="ARBA00023102"/>
    </source>
</evidence>
<accession>A0A498D7Q8</accession>
<dbReference type="GO" id="GO:0000105">
    <property type="term" value="P:L-histidine biosynthetic process"/>
    <property type="evidence" value="ECO:0007669"/>
    <property type="project" value="UniProtKB-UniRule"/>
</dbReference>
<keyword evidence="7 9" id="KW-0368">Histidine biosynthesis</keyword>
<reference evidence="12 13" key="1">
    <citation type="submission" date="2018-10" db="EMBL/GenBank/DDBJ databases">
        <title>Oceanobacillus sp. YLB-02 draft genome.</title>
        <authorList>
            <person name="Yu L."/>
        </authorList>
    </citation>
    <scope>NUCLEOTIDE SEQUENCE [LARGE SCALE GENOMIC DNA]</scope>
    <source>
        <strain evidence="12 13">YLB-02</strain>
    </source>
</reference>
<dbReference type="EMBL" id="RCHR01000006">
    <property type="protein sequence ID" value="RLL42084.1"/>
    <property type="molecule type" value="Genomic_DNA"/>
</dbReference>
<dbReference type="GO" id="GO:0016757">
    <property type="term" value="F:glycosyltransferase activity"/>
    <property type="evidence" value="ECO:0007669"/>
    <property type="project" value="UniProtKB-KW"/>
</dbReference>
<evidence type="ECO:0000256" key="2">
    <source>
        <dbReference type="ARBA" id="ARBA00004667"/>
    </source>
</evidence>
<evidence type="ECO:0000256" key="9">
    <source>
        <dbReference type="HAMAP-Rule" id="MF_00125"/>
    </source>
</evidence>
<feature type="binding site" evidence="10">
    <location>
        <begin position="78"/>
        <end position="80"/>
    </location>
    <ligand>
        <name>L-histidine</name>
        <dbReference type="ChEBI" id="CHEBI:57595"/>
    </ligand>
</feature>
<dbReference type="GO" id="GO:0006427">
    <property type="term" value="P:histidyl-tRNA aminoacylation"/>
    <property type="evidence" value="ECO:0007669"/>
    <property type="project" value="TreeGrafter"/>
</dbReference>
<dbReference type="InterPro" id="IPR004517">
    <property type="entry name" value="HisZ"/>
</dbReference>
<keyword evidence="13" id="KW-1185">Reference proteome</keyword>
<comment type="caution">
    <text evidence="12">The sequence shown here is derived from an EMBL/GenBank/DDBJ whole genome shotgun (WGS) entry which is preliminary data.</text>
</comment>
<keyword evidence="6 9" id="KW-0028">Amino-acid biosynthesis</keyword>
<evidence type="ECO:0000256" key="3">
    <source>
        <dbReference type="ARBA" id="ARBA00005539"/>
    </source>
</evidence>
<feature type="domain" description="Class II Histidinyl-tRNA synthetase (HisRS)-like catalytic core" evidence="11">
    <location>
        <begin position="18"/>
        <end position="315"/>
    </location>
</feature>
<dbReference type="RefSeq" id="WP_121524423.1">
    <property type="nucleotide sequence ID" value="NZ_RCHR01000006.1"/>
</dbReference>
<comment type="function">
    <text evidence="8 9">Required for the first step of histidine biosynthesis. May allow the feedback regulation of ATP phosphoribosyltransferase activity by histidine.</text>
</comment>
<dbReference type="GO" id="GO:0140096">
    <property type="term" value="F:catalytic activity, acting on a protein"/>
    <property type="evidence" value="ECO:0007669"/>
    <property type="project" value="UniProtKB-ARBA"/>
</dbReference>
<dbReference type="PIRSF" id="PIRSF001549">
    <property type="entry name" value="His-tRNA_synth"/>
    <property type="match status" value="1"/>
</dbReference>
<evidence type="ECO:0000313" key="12">
    <source>
        <dbReference type="EMBL" id="RLL42084.1"/>
    </source>
</evidence>
<feature type="binding site" evidence="10">
    <location>
        <position position="108"/>
    </location>
    <ligand>
        <name>L-histidine</name>
        <dbReference type="ChEBI" id="CHEBI:57595"/>
    </ligand>
</feature>
<keyword evidence="12" id="KW-0328">Glycosyltransferase</keyword>
<dbReference type="NCBIfam" id="TIGR00443">
    <property type="entry name" value="hisZ_biosyn_reg"/>
    <property type="match status" value="1"/>
</dbReference>
<keyword evidence="12" id="KW-0808">Transferase</keyword>
<comment type="subcellular location">
    <subcellularLocation>
        <location evidence="1 9">Cytoplasm</location>
    </subcellularLocation>
</comment>
<dbReference type="Proteomes" id="UP000270219">
    <property type="component" value="Unassembled WGS sequence"/>
</dbReference>